<dbReference type="PANTHER" id="PTHR35991">
    <property type="entry name" value="CA-RESPONSIVE PROTEIN"/>
    <property type="match status" value="1"/>
</dbReference>
<feature type="compositionally biased region" description="Polar residues" evidence="1">
    <location>
        <begin position="291"/>
        <end position="308"/>
    </location>
</feature>
<evidence type="ECO:0000256" key="2">
    <source>
        <dbReference type="SAM" id="SignalP"/>
    </source>
</evidence>
<accession>A0ABP0TWB1</accession>
<feature type="signal peptide" evidence="2">
    <location>
        <begin position="1"/>
        <end position="20"/>
    </location>
</feature>
<proteinExistence type="predicted"/>
<evidence type="ECO:0000313" key="4">
    <source>
        <dbReference type="Proteomes" id="UP001497512"/>
    </source>
</evidence>
<keyword evidence="2" id="KW-0732">Signal</keyword>
<dbReference type="PANTHER" id="PTHR35991:SF1">
    <property type="entry name" value="CA-RESPONSIVE PROTEIN"/>
    <property type="match status" value="1"/>
</dbReference>
<feature type="region of interest" description="Disordered" evidence="1">
    <location>
        <begin position="203"/>
        <end position="229"/>
    </location>
</feature>
<evidence type="ECO:0000256" key="1">
    <source>
        <dbReference type="SAM" id="MobiDB-lite"/>
    </source>
</evidence>
<dbReference type="EMBL" id="OZ019907">
    <property type="protein sequence ID" value="CAK9206307.1"/>
    <property type="molecule type" value="Genomic_DNA"/>
</dbReference>
<keyword evidence="4" id="KW-1185">Reference proteome</keyword>
<sequence>MPIWLLLAVFGGLATGVVLAMVIGFQMLEKSAMQQCVHTKQKQQQPQSQTGVSGEGAQHLCCSCHSLHNHRVQHSPASSSKFSLNPLSEVAKLSGLLHPLVEAVCNKIQAKSSNCQITTMQANGHSSIVTGLQRGWINARKIFRGVEKGVKADDSRKEDDSGIADKAVATAAADSEGSNAAPIASDSASVTTITTTITTTTSASFIDGSPSASGGGSGGSNEGAMKSPPPQRRLVLEILMSPSGDGQVGSFPRATGVRLKLETNGSLDSLTSLAAAASSDSTQNGDAEIWTGTSENSTRSASGTTKSGSLVARQGANQAGASLQKEEAMPAGMQQGLDMGMNSNKGAMRGGQYEELDCLHLGGIAKVASGSSMAQRGPGLASTIAVPVSRNPAKSKVNGHLTGVLSSKGKAKGASSPGGATNGSNGLAVLSNIPTTYALNSTSQGLPTARNLGSHHAPSNLALDGLGSLRISLLEAGTKGKSMKECTKGLTTDIASALAALNIESIGGKGVGMGARLASGLMLTEAPGKGGTLESPCSKAVFDFLLEEEGQGEGSGSEQGVEEGDENQGGVLKGGQECDEEDTDGKKKEKKKKKNRGRRHKAKAAAAAAAACGDALVNQREAEKVAPEHNEPNFGALSSEVEVGCICGTPKGGSHNSNCPYPFTSSGSMIQRKIKEQYDELVRSNVAKTLTLAQVGRFTTCLVEAKSALQQKSDTIQRKFTISKSLLAKADKSSFDRLCGQIYGLEIEQKKLEEDTVVYNRLQEQLKLSPAYLKMLEYGRTHFELQPNTGQLIEKLDAEDIEISFEELLAQEKKDSYWQKHGPARSSVQVS</sequence>
<feature type="chain" id="PRO_5047166017" evidence="2">
    <location>
        <begin position="21"/>
        <end position="831"/>
    </location>
</feature>
<dbReference type="Proteomes" id="UP001497512">
    <property type="component" value="Chromosome 15"/>
</dbReference>
<feature type="compositionally biased region" description="Basic residues" evidence="1">
    <location>
        <begin position="588"/>
        <end position="603"/>
    </location>
</feature>
<reference evidence="3" key="1">
    <citation type="submission" date="2024-02" db="EMBL/GenBank/DDBJ databases">
        <authorList>
            <consortium name="ELIXIR-Norway"/>
            <consortium name="Elixir Norway"/>
        </authorList>
    </citation>
    <scope>NUCLEOTIDE SEQUENCE</scope>
</reference>
<name>A0ABP0TWB1_9BRYO</name>
<feature type="region of interest" description="Disordered" evidence="1">
    <location>
        <begin position="276"/>
        <end position="310"/>
    </location>
</feature>
<protein>
    <submittedName>
        <fullName evidence="3">Uncharacterized protein</fullName>
    </submittedName>
</protein>
<gene>
    <name evidence="3" type="ORF">CSSPTR1EN2_LOCUS8283</name>
</gene>
<feature type="region of interest" description="Disordered" evidence="1">
    <location>
        <begin position="550"/>
        <end position="603"/>
    </location>
</feature>
<organism evidence="3 4">
    <name type="scientific">Sphagnum troendelagicum</name>
    <dbReference type="NCBI Taxonomy" id="128251"/>
    <lineage>
        <taxon>Eukaryota</taxon>
        <taxon>Viridiplantae</taxon>
        <taxon>Streptophyta</taxon>
        <taxon>Embryophyta</taxon>
        <taxon>Bryophyta</taxon>
        <taxon>Sphagnophytina</taxon>
        <taxon>Sphagnopsida</taxon>
        <taxon>Sphagnales</taxon>
        <taxon>Sphagnaceae</taxon>
        <taxon>Sphagnum</taxon>
    </lineage>
</organism>
<evidence type="ECO:0000313" key="3">
    <source>
        <dbReference type="EMBL" id="CAK9206307.1"/>
    </source>
</evidence>